<evidence type="ECO:0000313" key="1">
    <source>
        <dbReference type="EMBL" id="KAF2463670.1"/>
    </source>
</evidence>
<dbReference type="Proteomes" id="UP000799755">
    <property type="component" value="Unassembled WGS sequence"/>
</dbReference>
<reference evidence="1" key="1">
    <citation type="journal article" date="2020" name="Stud. Mycol.">
        <title>101 Dothideomycetes genomes: a test case for predicting lifestyles and emergence of pathogens.</title>
        <authorList>
            <person name="Haridas S."/>
            <person name="Albert R."/>
            <person name="Binder M."/>
            <person name="Bloem J."/>
            <person name="Labutti K."/>
            <person name="Salamov A."/>
            <person name="Andreopoulos B."/>
            <person name="Baker S."/>
            <person name="Barry K."/>
            <person name="Bills G."/>
            <person name="Bluhm B."/>
            <person name="Cannon C."/>
            <person name="Castanera R."/>
            <person name="Culley D."/>
            <person name="Daum C."/>
            <person name="Ezra D."/>
            <person name="Gonzalez J."/>
            <person name="Henrissat B."/>
            <person name="Kuo A."/>
            <person name="Liang C."/>
            <person name="Lipzen A."/>
            <person name="Lutzoni F."/>
            <person name="Magnuson J."/>
            <person name="Mondo S."/>
            <person name="Nolan M."/>
            <person name="Ohm R."/>
            <person name="Pangilinan J."/>
            <person name="Park H.-J."/>
            <person name="Ramirez L."/>
            <person name="Alfaro M."/>
            <person name="Sun H."/>
            <person name="Tritt A."/>
            <person name="Yoshinaga Y."/>
            <person name="Zwiers L.-H."/>
            <person name="Turgeon B."/>
            <person name="Goodwin S."/>
            <person name="Spatafora J."/>
            <person name="Crous P."/>
            <person name="Grigoriev I."/>
        </authorList>
    </citation>
    <scope>NUCLEOTIDE SEQUENCE</scope>
    <source>
        <strain evidence="1">ATCC 200398</strain>
    </source>
</reference>
<sequence length="277" mass="29791">MGIPLPTSNMPDVGKNNQTGDDVNVESQSSQTYLGVYAPPDPDYVAPEFPPDARLARINNQITSHIRKPWDKSKGPASIQGIGSYTHVRSTAAAQAPLFPHQRYLANQNPPEFLPLEGGQSREERGRARSPQELPENVKAVYEALKCELENEEKNPKAFSSSSTLPISPIAALRRIPSSPPPPHPRAHANVDVETGRTDPSPSFPAPETLSTHLADLEMGGVPHQTHDRSRRMSAPSIIGMDSTGTANVSGNGNVTGGGNAVTGTYDASRDPRRKGR</sequence>
<name>A0ACB6QC06_9PLEO</name>
<evidence type="ECO:0000313" key="2">
    <source>
        <dbReference type="Proteomes" id="UP000799755"/>
    </source>
</evidence>
<proteinExistence type="predicted"/>
<gene>
    <name evidence="1" type="ORF">BDR25DRAFT_347152</name>
</gene>
<protein>
    <submittedName>
        <fullName evidence="1">Uncharacterized protein</fullName>
    </submittedName>
</protein>
<organism evidence="1 2">
    <name type="scientific">Lindgomyces ingoldianus</name>
    <dbReference type="NCBI Taxonomy" id="673940"/>
    <lineage>
        <taxon>Eukaryota</taxon>
        <taxon>Fungi</taxon>
        <taxon>Dikarya</taxon>
        <taxon>Ascomycota</taxon>
        <taxon>Pezizomycotina</taxon>
        <taxon>Dothideomycetes</taxon>
        <taxon>Pleosporomycetidae</taxon>
        <taxon>Pleosporales</taxon>
        <taxon>Lindgomycetaceae</taxon>
        <taxon>Lindgomyces</taxon>
    </lineage>
</organism>
<accession>A0ACB6QC06</accession>
<dbReference type="EMBL" id="MU003548">
    <property type="protein sequence ID" value="KAF2463670.1"/>
    <property type="molecule type" value="Genomic_DNA"/>
</dbReference>
<keyword evidence="2" id="KW-1185">Reference proteome</keyword>
<comment type="caution">
    <text evidence="1">The sequence shown here is derived from an EMBL/GenBank/DDBJ whole genome shotgun (WGS) entry which is preliminary data.</text>
</comment>